<dbReference type="PANTHER" id="PTHR42973:SF39">
    <property type="entry name" value="FAD-BINDING PCMH-TYPE DOMAIN-CONTAINING PROTEIN"/>
    <property type="match status" value="1"/>
</dbReference>
<protein>
    <submittedName>
        <fullName evidence="7">FAD-binding oxidoreductase</fullName>
    </submittedName>
</protein>
<comment type="similarity">
    <text evidence="2">Belongs to the oxygen-dependent FAD-linked oxidoreductase family.</text>
</comment>
<dbReference type="PANTHER" id="PTHR42973">
    <property type="entry name" value="BINDING OXIDOREDUCTASE, PUTATIVE (AFU_ORTHOLOGUE AFUA_1G17690)-RELATED"/>
    <property type="match status" value="1"/>
</dbReference>
<dbReference type="InterPro" id="IPR016169">
    <property type="entry name" value="FAD-bd_PCMH_sub2"/>
</dbReference>
<dbReference type="Pfam" id="PF01565">
    <property type="entry name" value="FAD_binding_4"/>
    <property type="match status" value="1"/>
</dbReference>
<evidence type="ECO:0000256" key="3">
    <source>
        <dbReference type="ARBA" id="ARBA00022630"/>
    </source>
</evidence>
<proteinExistence type="inferred from homology"/>
<name>A0ABN2J9N3_9MICO</name>
<dbReference type="InterPro" id="IPR006094">
    <property type="entry name" value="Oxid_FAD_bind_N"/>
</dbReference>
<accession>A0ABN2J9N3</accession>
<dbReference type="InterPro" id="IPR050416">
    <property type="entry name" value="FAD-linked_Oxidoreductase"/>
</dbReference>
<comment type="cofactor">
    <cofactor evidence="1">
        <name>FAD</name>
        <dbReference type="ChEBI" id="CHEBI:57692"/>
    </cofactor>
</comment>
<dbReference type="EMBL" id="BAAAPM010000003">
    <property type="protein sequence ID" value="GAA1720849.1"/>
    <property type="molecule type" value="Genomic_DNA"/>
</dbReference>
<keyword evidence="8" id="KW-1185">Reference proteome</keyword>
<dbReference type="Gene3D" id="3.40.462.20">
    <property type="match status" value="1"/>
</dbReference>
<gene>
    <name evidence="7" type="ORF">GCM10009809_15620</name>
</gene>
<dbReference type="InterPro" id="IPR016167">
    <property type="entry name" value="FAD-bd_PCMH_sub1"/>
</dbReference>
<dbReference type="Gene3D" id="3.30.43.10">
    <property type="entry name" value="Uridine Diphospho-n-acetylenolpyruvylglucosamine Reductase, domain 2"/>
    <property type="match status" value="1"/>
</dbReference>
<evidence type="ECO:0000256" key="2">
    <source>
        <dbReference type="ARBA" id="ARBA00005466"/>
    </source>
</evidence>
<feature type="domain" description="FAD-binding PCMH-type" evidence="6">
    <location>
        <begin position="37"/>
        <end position="205"/>
    </location>
</feature>
<evidence type="ECO:0000259" key="6">
    <source>
        <dbReference type="PROSITE" id="PS51387"/>
    </source>
</evidence>
<dbReference type="PROSITE" id="PS51387">
    <property type="entry name" value="FAD_PCMH"/>
    <property type="match status" value="1"/>
</dbReference>
<dbReference type="SUPFAM" id="SSF56176">
    <property type="entry name" value="FAD-binding/transporter-associated domain-like"/>
    <property type="match status" value="1"/>
</dbReference>
<evidence type="ECO:0000256" key="5">
    <source>
        <dbReference type="ARBA" id="ARBA00023002"/>
    </source>
</evidence>
<organism evidence="7 8">
    <name type="scientific">Isoptericola hypogeus</name>
    <dbReference type="NCBI Taxonomy" id="300179"/>
    <lineage>
        <taxon>Bacteria</taxon>
        <taxon>Bacillati</taxon>
        <taxon>Actinomycetota</taxon>
        <taxon>Actinomycetes</taxon>
        <taxon>Micrococcales</taxon>
        <taxon>Promicromonosporaceae</taxon>
        <taxon>Isoptericola</taxon>
    </lineage>
</organism>
<evidence type="ECO:0000313" key="8">
    <source>
        <dbReference type="Proteomes" id="UP001501138"/>
    </source>
</evidence>
<dbReference type="Gene3D" id="3.30.465.10">
    <property type="match status" value="1"/>
</dbReference>
<comment type="caution">
    <text evidence="7">The sequence shown here is derived from an EMBL/GenBank/DDBJ whole genome shotgun (WGS) entry which is preliminary data.</text>
</comment>
<keyword evidence="3" id="KW-0285">Flavoprotein</keyword>
<evidence type="ECO:0000313" key="7">
    <source>
        <dbReference type="EMBL" id="GAA1720849.1"/>
    </source>
</evidence>
<evidence type="ECO:0000256" key="4">
    <source>
        <dbReference type="ARBA" id="ARBA00022827"/>
    </source>
</evidence>
<dbReference type="InterPro" id="IPR016166">
    <property type="entry name" value="FAD-bd_PCMH"/>
</dbReference>
<reference evidence="7 8" key="1">
    <citation type="journal article" date="2019" name="Int. J. Syst. Evol. Microbiol.">
        <title>The Global Catalogue of Microorganisms (GCM) 10K type strain sequencing project: providing services to taxonomists for standard genome sequencing and annotation.</title>
        <authorList>
            <consortium name="The Broad Institute Genomics Platform"/>
            <consortium name="The Broad Institute Genome Sequencing Center for Infectious Disease"/>
            <person name="Wu L."/>
            <person name="Ma J."/>
        </authorList>
    </citation>
    <scope>NUCLEOTIDE SEQUENCE [LARGE SCALE GENOMIC DNA]</scope>
    <source>
        <strain evidence="7 8">JCM 15589</strain>
    </source>
</reference>
<dbReference type="InterPro" id="IPR036318">
    <property type="entry name" value="FAD-bd_PCMH-like_sf"/>
</dbReference>
<keyword evidence="4" id="KW-0274">FAD</keyword>
<evidence type="ECO:0000256" key="1">
    <source>
        <dbReference type="ARBA" id="ARBA00001974"/>
    </source>
</evidence>
<dbReference type="Proteomes" id="UP001501138">
    <property type="component" value="Unassembled WGS sequence"/>
</dbReference>
<dbReference type="RefSeq" id="WP_344247315.1">
    <property type="nucleotide sequence ID" value="NZ_BAAAPM010000003.1"/>
</dbReference>
<keyword evidence="5" id="KW-0560">Oxidoreductase</keyword>
<sequence length="441" mass="44623">MTTLTSNETLARSLRGRLLVPGTAGFDAASTPWNLAVRQPVAAVVEAVDADDVATTVRHARAAGLTVAAQSTGHGATGDTEGAVLLRTGRLDDVSVDPVARVARVGAGASWAAVQAASAPHGLTGLLGSAPGVGVAGYTLGGGLGWFSRAHGLAADHVRSFDVVDADGVRRTVDTGSDPELFWALRGGGGDLAVVTSLEIALEPVPAFAGGSLVWPAERAGDVLAAYREVTSSAPRELSLWLSRVEAPGAPGVVVLHAAYLGDDATARDLLRPFDAVGGALASRVGPVGLADTGSITADPTDPAAGRSRAELLTGVDGDAVARLFTEPVAPLLMLQLRHLGGALADPGPDAGALGAITEPYLLYGFGLAFEPGLATAVGEALATLPARLEGVVTGRKPATFLAPGERAAAAYDADALARLQELKRAHDPRGVIRGSYPVLA</sequence>